<dbReference type="Proteomes" id="UP000682733">
    <property type="component" value="Unassembled WGS sequence"/>
</dbReference>
<dbReference type="Gene3D" id="1.25.10.10">
    <property type="entry name" value="Leucine-rich Repeat Variant"/>
    <property type="match status" value="1"/>
</dbReference>
<dbReference type="SUPFAM" id="SSF48371">
    <property type="entry name" value="ARM repeat"/>
    <property type="match status" value="1"/>
</dbReference>
<evidence type="ECO:0000259" key="2">
    <source>
        <dbReference type="Pfam" id="PF22964"/>
    </source>
</evidence>
<comment type="caution">
    <text evidence="4">The sequence shown here is derived from an EMBL/GenBank/DDBJ whole genome shotgun (WGS) entry which is preliminary data.</text>
</comment>
<dbReference type="Pfam" id="PF22964">
    <property type="entry name" value="ZER1-like_2nd"/>
    <property type="match status" value="1"/>
</dbReference>
<dbReference type="PANTHER" id="PTHR12904:SF23">
    <property type="entry name" value="PROTEIN ZER-1 HOMOLOG"/>
    <property type="match status" value="1"/>
</dbReference>
<dbReference type="OrthoDB" id="5783533at2759"/>
<dbReference type="EMBL" id="CAJNOQ010037199">
    <property type="protein sequence ID" value="CAF1607577.1"/>
    <property type="molecule type" value="Genomic_DNA"/>
</dbReference>
<evidence type="ECO:0000313" key="7">
    <source>
        <dbReference type="Proteomes" id="UP000663829"/>
    </source>
</evidence>
<accession>A0A816BA23</accession>
<dbReference type="EMBL" id="CAJOBC010103822">
    <property type="protein sequence ID" value="CAF4488295.1"/>
    <property type="molecule type" value="Genomic_DNA"/>
</dbReference>
<protein>
    <recommendedName>
        <fullName evidence="2">Protein zer-1 homolog-like C-terminal domain-containing protein</fullName>
    </recommendedName>
</protein>
<dbReference type="InterPro" id="IPR055142">
    <property type="entry name" value="ZER1-like_C"/>
</dbReference>
<dbReference type="Proteomes" id="UP000677228">
    <property type="component" value="Unassembled WGS sequence"/>
</dbReference>
<feature type="domain" description="Protein zer-1 homolog-like C-terminal" evidence="2">
    <location>
        <begin position="7"/>
        <end position="146"/>
    </location>
</feature>
<evidence type="ECO:0000313" key="4">
    <source>
        <dbReference type="EMBL" id="CAF1607577.1"/>
    </source>
</evidence>
<dbReference type="Proteomes" id="UP000681722">
    <property type="component" value="Unassembled WGS sequence"/>
</dbReference>
<organism evidence="4 7">
    <name type="scientific">Didymodactylos carnosus</name>
    <dbReference type="NCBI Taxonomy" id="1234261"/>
    <lineage>
        <taxon>Eukaryota</taxon>
        <taxon>Metazoa</taxon>
        <taxon>Spiralia</taxon>
        <taxon>Gnathifera</taxon>
        <taxon>Rotifera</taxon>
        <taxon>Eurotatoria</taxon>
        <taxon>Bdelloidea</taxon>
        <taxon>Philodinida</taxon>
        <taxon>Philodinidae</taxon>
        <taxon>Didymodactylos</taxon>
    </lineage>
</organism>
<keyword evidence="1" id="KW-0833">Ubl conjugation pathway</keyword>
<dbReference type="EMBL" id="CAJNOK010036793">
    <property type="protein sequence ID" value="CAF1525569.1"/>
    <property type="molecule type" value="Genomic_DNA"/>
</dbReference>
<dbReference type="EMBL" id="CAJOBA010058965">
    <property type="protein sequence ID" value="CAF4312319.1"/>
    <property type="molecule type" value="Genomic_DNA"/>
</dbReference>
<evidence type="ECO:0000313" key="3">
    <source>
        <dbReference type="EMBL" id="CAF1525569.1"/>
    </source>
</evidence>
<gene>
    <name evidence="4" type="ORF">GPM918_LOCUS42856</name>
    <name evidence="3" type="ORF">OVA965_LOCUS37996</name>
    <name evidence="6" type="ORF">SRO942_LOCUS44196</name>
    <name evidence="5" type="ORF">TMI583_LOCUS39132</name>
</gene>
<dbReference type="Proteomes" id="UP000663829">
    <property type="component" value="Unassembled WGS sequence"/>
</dbReference>
<reference evidence="4" key="1">
    <citation type="submission" date="2021-02" db="EMBL/GenBank/DDBJ databases">
        <authorList>
            <person name="Nowell W R."/>
        </authorList>
    </citation>
    <scope>NUCLEOTIDE SEQUENCE</scope>
</reference>
<dbReference type="InterPro" id="IPR051341">
    <property type="entry name" value="Zyg-11_UBL_adapter"/>
</dbReference>
<dbReference type="AlphaFoldDB" id="A0A816BA23"/>
<dbReference type="InterPro" id="IPR016024">
    <property type="entry name" value="ARM-type_fold"/>
</dbReference>
<evidence type="ECO:0000256" key="1">
    <source>
        <dbReference type="ARBA" id="ARBA00022786"/>
    </source>
</evidence>
<sequence length="146" mass="17068">DDIFDANTYKNGSDDLLELVWTVLWNITDETAENCRKFIEDNNDLQAFVDCLTVFGERFEVGNLAEAKELRPYLINDTYVEQFRMLMKQSNTNLEIRYKSGGILGHILNVGPEVLIISTDRNELNNDIFKMIKDWDIHLNQTINYR</sequence>
<evidence type="ECO:0000313" key="6">
    <source>
        <dbReference type="EMBL" id="CAF4488295.1"/>
    </source>
</evidence>
<name>A0A816BA23_9BILA</name>
<dbReference type="InterPro" id="IPR011989">
    <property type="entry name" value="ARM-like"/>
</dbReference>
<dbReference type="PANTHER" id="PTHR12904">
    <property type="match status" value="1"/>
</dbReference>
<dbReference type="GO" id="GO:0031462">
    <property type="term" value="C:Cul2-RING ubiquitin ligase complex"/>
    <property type="evidence" value="ECO:0007669"/>
    <property type="project" value="TreeGrafter"/>
</dbReference>
<keyword evidence="7" id="KW-1185">Reference proteome</keyword>
<feature type="non-terminal residue" evidence="4">
    <location>
        <position position="1"/>
    </location>
</feature>
<proteinExistence type="predicted"/>
<evidence type="ECO:0000313" key="5">
    <source>
        <dbReference type="EMBL" id="CAF4312319.1"/>
    </source>
</evidence>